<dbReference type="AlphaFoldDB" id="L7CKY7"/>
<gene>
    <name evidence="1" type="ORF">RBSWK_01686</name>
</gene>
<dbReference type="EMBL" id="AMWG01000036">
    <property type="protein sequence ID" value="ELP34307.1"/>
    <property type="molecule type" value="Genomic_DNA"/>
</dbReference>
<evidence type="ECO:0000313" key="2">
    <source>
        <dbReference type="Proteomes" id="UP000010959"/>
    </source>
</evidence>
<name>L7CKY7_RHOBT</name>
<proteinExistence type="predicted"/>
<dbReference type="Proteomes" id="UP000010959">
    <property type="component" value="Unassembled WGS sequence"/>
</dbReference>
<reference evidence="1 2" key="1">
    <citation type="journal article" date="2013" name="Mar. Genomics">
        <title>Expression of sulfatases in Rhodopirellula baltica and the diversity of sulfatases in the genus Rhodopirellula.</title>
        <authorList>
            <person name="Wegner C.E."/>
            <person name="Richter-Heitmann T."/>
            <person name="Klindworth A."/>
            <person name="Klockow C."/>
            <person name="Richter M."/>
            <person name="Achstetter T."/>
            <person name="Glockner F.O."/>
            <person name="Harder J."/>
        </authorList>
    </citation>
    <scope>NUCLEOTIDE SEQUENCE [LARGE SCALE GENOMIC DNA]</scope>
    <source>
        <strain evidence="1 2">SWK14</strain>
    </source>
</reference>
<sequence>MRPDHDTSPRTWPAWGTHILSSSVMQTVGSELGCDEAQRLSAARRNS</sequence>
<evidence type="ECO:0000313" key="1">
    <source>
        <dbReference type="EMBL" id="ELP34307.1"/>
    </source>
</evidence>
<protein>
    <submittedName>
        <fullName evidence="1">Uncharacterized protein</fullName>
    </submittedName>
</protein>
<comment type="caution">
    <text evidence="1">The sequence shown here is derived from an EMBL/GenBank/DDBJ whole genome shotgun (WGS) entry which is preliminary data.</text>
</comment>
<accession>L7CKY7</accession>
<organism evidence="1 2">
    <name type="scientific">Rhodopirellula baltica SWK14</name>
    <dbReference type="NCBI Taxonomy" id="993516"/>
    <lineage>
        <taxon>Bacteria</taxon>
        <taxon>Pseudomonadati</taxon>
        <taxon>Planctomycetota</taxon>
        <taxon>Planctomycetia</taxon>
        <taxon>Pirellulales</taxon>
        <taxon>Pirellulaceae</taxon>
        <taxon>Rhodopirellula</taxon>
    </lineage>
</organism>